<evidence type="ECO:0000313" key="3">
    <source>
        <dbReference type="Proteomes" id="UP000594586"/>
    </source>
</evidence>
<evidence type="ECO:0000313" key="2">
    <source>
        <dbReference type="EMBL" id="QPK84045.1"/>
    </source>
</evidence>
<dbReference type="EMBL" id="CP064955">
    <property type="protein sequence ID" value="QPK84045.1"/>
    <property type="molecule type" value="Genomic_DNA"/>
</dbReference>
<proteinExistence type="predicted"/>
<organism evidence="2 3">
    <name type="scientific">Corynebacterium qintianiae</name>
    <dbReference type="NCBI Taxonomy" id="2709392"/>
    <lineage>
        <taxon>Bacteria</taxon>
        <taxon>Bacillati</taxon>
        <taxon>Actinomycetota</taxon>
        <taxon>Actinomycetes</taxon>
        <taxon>Mycobacteriales</taxon>
        <taxon>Corynebacteriaceae</taxon>
        <taxon>Corynebacterium</taxon>
    </lineage>
</organism>
<dbReference type="Proteomes" id="UP000594586">
    <property type="component" value="Chromosome"/>
</dbReference>
<dbReference type="AlphaFoldDB" id="A0A7T0PFM5"/>
<dbReference type="KEGG" id="cqn:G7Y29_04500"/>
<evidence type="ECO:0000256" key="1">
    <source>
        <dbReference type="SAM" id="MobiDB-lite"/>
    </source>
</evidence>
<reference evidence="2 3" key="1">
    <citation type="submission" date="2020-11" db="EMBL/GenBank/DDBJ databases">
        <title>Corynebacterium sp. MC1420.</title>
        <authorList>
            <person name="Zhou J."/>
        </authorList>
    </citation>
    <scope>NUCLEOTIDE SEQUENCE [LARGE SCALE GENOMIC DNA]</scope>
    <source>
        <strain evidence="2 3">MC1420</strain>
    </source>
</reference>
<sequence length="309" mass="33976">MTYSGDNSAEVALIHKLYKGCRTAVVTGPAALRLHGVATLDWVKKIDLVYRGRNRAKSRGKWRRAAHYRSGLLDDAHVTHRHGLRTTSVVMALFDTYRYHGRLPALISIESALFHIPWLTKAKLLTWAGALPQSPGVRGFRELIGYAAETSQSPLESWGRDSLLQASIPGLAKVEGQAEFRYTVGGEEKAGRIDLLLNEIVALELDGRIKTDGRYGEWAQVTAKERAREIGLMQSGKWVLRAGWDDVKSGRLVRMVSDCLKTLGCTGPGLHWAHEPAHIPGCRSPRSGHDATRAGAVGGARFEPCQRPG</sequence>
<keyword evidence="3" id="KW-1185">Reference proteome</keyword>
<name>A0A7T0PFM5_9CORY</name>
<gene>
    <name evidence="2" type="ORF">G7Y29_04500</name>
</gene>
<accession>A0A7T0PFM5</accession>
<dbReference type="RefSeq" id="WP_165002174.1">
    <property type="nucleotide sequence ID" value="NZ_CP064955.1"/>
</dbReference>
<feature type="region of interest" description="Disordered" evidence="1">
    <location>
        <begin position="283"/>
        <end position="309"/>
    </location>
</feature>
<evidence type="ECO:0008006" key="4">
    <source>
        <dbReference type="Google" id="ProtNLM"/>
    </source>
</evidence>
<protein>
    <recommendedName>
        <fullName evidence="4">DUF559 domain-containing protein</fullName>
    </recommendedName>
</protein>